<dbReference type="EMBL" id="WMZR01000011">
    <property type="protein sequence ID" value="MTS51819.1"/>
    <property type="molecule type" value="Genomic_DNA"/>
</dbReference>
<proteinExistence type="predicted"/>
<dbReference type="RefSeq" id="WP_155200697.1">
    <property type="nucleotide sequence ID" value="NZ_WMZL01000023.1"/>
</dbReference>
<gene>
    <name evidence="4" type="ORF">GMD52_09730</name>
    <name evidence="2" type="ORF">GMD59_13745</name>
    <name evidence="3" type="ORF">GMD59_13795</name>
</gene>
<evidence type="ECO:0000313" key="5">
    <source>
        <dbReference type="Proteomes" id="UP000449193"/>
    </source>
</evidence>
<evidence type="ECO:0000313" key="2">
    <source>
        <dbReference type="EMBL" id="MTS28340.1"/>
    </source>
</evidence>
<evidence type="ECO:0000313" key="4">
    <source>
        <dbReference type="EMBL" id="MTS51819.1"/>
    </source>
</evidence>
<dbReference type="EMBL" id="WMZU01000025">
    <property type="protein sequence ID" value="MTS28340.1"/>
    <property type="molecule type" value="Genomic_DNA"/>
</dbReference>
<keyword evidence="1" id="KW-0472">Membrane</keyword>
<feature type="transmembrane region" description="Helical" evidence="1">
    <location>
        <begin position="33"/>
        <end position="58"/>
    </location>
</feature>
<keyword evidence="1" id="KW-0812">Transmembrane</keyword>
<dbReference type="Proteomes" id="UP000472755">
    <property type="component" value="Unassembled WGS sequence"/>
</dbReference>
<sequence>MKFIFSESGWAFFERMAYRGVIGLFYDSTLTGLLAYLIFFAVIGFAIIGLISTLKWLFTRKKKKKYY</sequence>
<reference evidence="5 6" key="1">
    <citation type="journal article" date="2019" name="Nat. Med.">
        <title>A library of human gut bacterial isolates paired with longitudinal multiomics data enables mechanistic microbiome research.</title>
        <authorList>
            <person name="Poyet M."/>
            <person name="Groussin M."/>
            <person name="Gibbons S.M."/>
            <person name="Avila-Pacheco J."/>
            <person name="Jiang X."/>
            <person name="Kearney S.M."/>
            <person name="Perrotta A.R."/>
            <person name="Berdy B."/>
            <person name="Zhao S."/>
            <person name="Lieberman T.D."/>
            <person name="Swanson P.K."/>
            <person name="Smith M."/>
            <person name="Roesemann S."/>
            <person name="Alexander J.E."/>
            <person name="Rich S.A."/>
            <person name="Livny J."/>
            <person name="Vlamakis H."/>
            <person name="Clish C."/>
            <person name="Bullock K."/>
            <person name="Deik A."/>
            <person name="Scott J."/>
            <person name="Pierce K.A."/>
            <person name="Xavier R.J."/>
            <person name="Alm E.J."/>
        </authorList>
    </citation>
    <scope>NUCLEOTIDE SEQUENCE [LARGE SCALE GENOMIC DNA]</scope>
    <source>
        <strain evidence="2 6">BIOML-A4</strain>
        <strain evidence="4 5">BIOML-A7</strain>
    </source>
</reference>
<protein>
    <submittedName>
        <fullName evidence="4">Uncharacterized protein</fullName>
    </submittedName>
</protein>
<name>A0A6I3QZG4_9FIRM</name>
<organism evidence="4 5">
    <name type="scientific">Ruthenibacterium lactatiformans</name>
    <dbReference type="NCBI Taxonomy" id="1550024"/>
    <lineage>
        <taxon>Bacteria</taxon>
        <taxon>Bacillati</taxon>
        <taxon>Bacillota</taxon>
        <taxon>Clostridia</taxon>
        <taxon>Eubacteriales</taxon>
        <taxon>Oscillospiraceae</taxon>
        <taxon>Ruthenibacterium</taxon>
    </lineage>
</organism>
<comment type="caution">
    <text evidence="4">The sequence shown here is derived from an EMBL/GenBank/DDBJ whole genome shotgun (WGS) entry which is preliminary data.</text>
</comment>
<dbReference type="Proteomes" id="UP000449193">
    <property type="component" value="Unassembled WGS sequence"/>
</dbReference>
<evidence type="ECO:0000313" key="3">
    <source>
        <dbReference type="EMBL" id="MTS28350.1"/>
    </source>
</evidence>
<dbReference type="EMBL" id="WMZU01000025">
    <property type="protein sequence ID" value="MTS28350.1"/>
    <property type="molecule type" value="Genomic_DNA"/>
</dbReference>
<evidence type="ECO:0000313" key="6">
    <source>
        <dbReference type="Proteomes" id="UP000472755"/>
    </source>
</evidence>
<accession>A0A6I3QZG4</accession>
<keyword evidence="1" id="KW-1133">Transmembrane helix</keyword>
<evidence type="ECO:0000256" key="1">
    <source>
        <dbReference type="SAM" id="Phobius"/>
    </source>
</evidence>
<dbReference type="AlphaFoldDB" id="A0A6I3QZG4"/>